<keyword evidence="23" id="KW-1185">Reference proteome</keyword>
<organism evidence="22 23">
    <name type="scientific">Sus scrofa</name>
    <name type="common">Pig</name>
    <dbReference type="NCBI Taxonomy" id="9823"/>
    <lineage>
        <taxon>Eukaryota</taxon>
        <taxon>Metazoa</taxon>
        <taxon>Chordata</taxon>
        <taxon>Craniata</taxon>
        <taxon>Vertebrata</taxon>
        <taxon>Euteleostomi</taxon>
        <taxon>Mammalia</taxon>
        <taxon>Eutheria</taxon>
        <taxon>Laurasiatheria</taxon>
        <taxon>Artiodactyla</taxon>
        <taxon>Suina</taxon>
        <taxon>Suidae</taxon>
        <taxon>Sus</taxon>
    </lineage>
</organism>
<evidence type="ECO:0000256" key="14">
    <source>
        <dbReference type="ARBA" id="ARBA00023329"/>
    </source>
</evidence>
<proteinExistence type="evidence at protein level"/>
<dbReference type="PROSITE" id="PS51511">
    <property type="entry name" value="FIP_RBD"/>
    <property type="match status" value="1"/>
</dbReference>
<feature type="compositionally biased region" description="Low complexity" evidence="19">
    <location>
        <begin position="274"/>
        <end position="287"/>
    </location>
</feature>
<dbReference type="GO" id="GO:0010817">
    <property type="term" value="P:regulation of hormone levels"/>
    <property type="evidence" value="ECO:0007669"/>
    <property type="project" value="UniProtKB-ARBA"/>
</dbReference>
<evidence type="ECO:0000256" key="9">
    <source>
        <dbReference type="ARBA" id="ARBA00022753"/>
    </source>
</evidence>
<dbReference type="GO" id="GO:0055038">
    <property type="term" value="C:recycling endosome membrane"/>
    <property type="evidence" value="ECO:0007669"/>
    <property type="project" value="UniProtKB-SubCell"/>
</dbReference>
<keyword evidence="8" id="KW-0597">Phosphoprotein</keyword>
<dbReference type="STRING" id="9823.ENSSSCP00000067371"/>
<feature type="compositionally biased region" description="Low complexity" evidence="19">
    <location>
        <begin position="624"/>
        <end position="638"/>
    </location>
</feature>
<dbReference type="Ensembl" id="ENSSSCT00000073032.1">
    <property type="protein sequence ID" value="ENSSSCP00000067371.1"/>
    <property type="gene ID" value="ENSSSCG00000022162.4"/>
</dbReference>
<dbReference type="GO" id="GO:0000139">
    <property type="term" value="C:Golgi membrane"/>
    <property type="evidence" value="ECO:0007669"/>
    <property type="project" value="UniProtKB-SubCell"/>
</dbReference>
<feature type="domain" description="FIP-RBD" evidence="21">
    <location>
        <begin position="1324"/>
        <end position="1386"/>
    </location>
</feature>
<dbReference type="PANTHER" id="PTHR15746">
    <property type="entry name" value="RAB11-RELATED"/>
    <property type="match status" value="1"/>
</dbReference>
<feature type="compositionally biased region" description="Polar residues" evidence="19">
    <location>
        <begin position="770"/>
        <end position="780"/>
    </location>
</feature>
<dbReference type="Gene3D" id="2.60.40.150">
    <property type="entry name" value="C2 domain"/>
    <property type="match status" value="1"/>
</dbReference>
<evidence type="ECO:0000256" key="11">
    <source>
        <dbReference type="ARBA" id="ARBA00023034"/>
    </source>
</evidence>
<feature type="compositionally biased region" description="Pro residues" evidence="19">
    <location>
        <begin position="847"/>
        <end position="857"/>
    </location>
</feature>
<dbReference type="RefSeq" id="XP_013851483.2">
    <property type="nucleotide sequence ID" value="XM_013996029.2"/>
</dbReference>
<feature type="compositionally biased region" description="Low complexity" evidence="19">
    <location>
        <begin position="1218"/>
        <end position="1227"/>
    </location>
</feature>
<comment type="function">
    <text evidence="15">Rab effector involved in protein trafficking from apical recycling endosomes to the apical plasma membrane. Involved in insulin granule exocytosis. May regulate V-ATPase intracellular transport in response to extracellular acidosis.</text>
</comment>
<dbReference type="InterPro" id="IPR037245">
    <property type="entry name" value="FIP-RBD_C_sf"/>
</dbReference>
<feature type="compositionally biased region" description="Pro residues" evidence="19">
    <location>
        <begin position="1170"/>
        <end position="1185"/>
    </location>
</feature>
<dbReference type="CTD" id="26056"/>
<dbReference type="SMART" id="SM00239">
    <property type="entry name" value="C2"/>
    <property type="match status" value="1"/>
</dbReference>
<feature type="domain" description="C2" evidence="20">
    <location>
        <begin position="5"/>
        <end position="146"/>
    </location>
</feature>
<feature type="compositionally biased region" description="Acidic residues" evidence="19">
    <location>
        <begin position="983"/>
        <end position="995"/>
    </location>
</feature>
<dbReference type="Gene3D" id="1.20.5.2440">
    <property type="match status" value="1"/>
</dbReference>
<dbReference type="GeneTree" id="ENSGT00940000158783"/>
<feature type="compositionally biased region" description="Low complexity" evidence="19">
    <location>
        <begin position="357"/>
        <end position="374"/>
    </location>
</feature>
<dbReference type="GO" id="GO:0031901">
    <property type="term" value="C:early endosome membrane"/>
    <property type="evidence" value="ECO:0007669"/>
    <property type="project" value="UniProtKB-SubCell"/>
</dbReference>
<dbReference type="Pfam" id="PF09457">
    <property type="entry name" value="RBD-FIP"/>
    <property type="match status" value="1"/>
</dbReference>
<dbReference type="Proteomes" id="UP000008227">
    <property type="component" value="Chromosome 3"/>
</dbReference>
<keyword evidence="10" id="KW-0653">Protein transport</keyword>
<dbReference type="OrthoDB" id="8956628at2759"/>
<sequence>MALVRGAEPAAGPSRWLPTHVQVTVLRARGLRGKSSGAGSTSDAYTVIQVGREKYSTSVVEKTPGCPEWREECSFELPPGALDGLLRAQEADAGPAPWATGSAAACQLVLTTMHRSLIGVDKFLGQATVALDEVFGAGRAQHTQWYKLHSKAGRKEKERGEIQVTIQFTRNNLSASMFDLSAKDKPRSPFSKIKDKMRGKKKYDLESASAILPSSALEDPELGSLGKMGKAKGFFLRNKLRKSSLTQSNTSLGSDSTLSSASGSLAYQGPGAELLTRSPSRSSWLSSEGGRDSAQSPKLLTHKRTYSDEASQIRAAPPRALLDLQGHLDGASRSSLCVNGSHIYNEEPQGPPRHRSSISGPFPPSSSLHSVSSRPSEEGPRSADDSWGRGSRRTSISEAVPGQEELSSQAKVLAVGASRSGEEEGARPSEGRPVQVATPMVASSEAVAEKEGARKEDRKPRMGLFHHHHQGLSRSEMGRRGSLGEKGGPSLGASPHHSSSGEEKTKSSWFGLREAKEPTQKPSLDVSPQVEPDPAALPHHLPCSPCALAPPTPAPTAAPMLSTNLFAAASPAAATAAAATAIPEATPSGFLGLTNPFLTSLQSNPFFEELIADIALNSPPAPSLPSASRASPTPLASPEKAPPEWDDTFNVFAASRLRPEARCEILAPAGVGLEATGLQDPGPGAMTVKAAEPQGPPGGGGRGGSSVWLEPRVPLDLGLDHQSTSAANLGRLGSEGARLTTTSAQLHPRASDSEADRELPAPGGEAGQSPADSATTSLFSSPEVISVWERLPDPDGAPEGQDEEASQGGSQLFCELNPIEDPWPWDVVTVSPAAETSPVLRGESDELPPPLMQPESPEPVRPESPEPVRPEPPEPVRPESPEPEQPESPELERPESPEPVQPESPEPERPESPEPVRPESPETEQPESLEPMRPESPEPVRSEGFPPLEPEPESKPKWVSDKGLQPNTPPPKPPRLFTASDSQEQEEAAAEDEEEKAAGGLSSRGSETGEDTFPSALVAGPQEATDEAEKPEVESDSHSSAATPGGPGLEDPAEDASLPVSGPCLSLPTSCPQGSAPTPSYLESLALQSQQIWRAPEREGPEAPEAQSQEPAREELGSLTGSSLQADLWASEEAALDPFLSQGSQDPPSLPSTSPPGSRESSIHSGPEELPTPPEPAFPPPPLPPWASHRHGGPSPPCPPLPGAWPLTSSSPPPGEPASPTGSSSPTLLGEDRAAVTPASPLALLPLETRPAAEPQPSNASPHPVKPLSAAPAEGSPDRKQSRSSLSSALSSGLEKLKTVTSGGIQPVAPAPQVGQTADTKRLKDSGVLDQSAKYYHLTHDELIGLLLQRERELSQRDEHVQELESYIDRLLVRIMETSPTLLQIPPGTPK</sequence>
<keyword evidence="24" id="KW-1267">Proteomics identification</keyword>
<evidence type="ECO:0007829" key="24">
    <source>
        <dbReference type="PeptideAtlas" id="A0A5G2QT97"/>
    </source>
</evidence>
<dbReference type="GO" id="GO:0031966">
    <property type="term" value="C:mitochondrial membrane"/>
    <property type="evidence" value="ECO:0007669"/>
    <property type="project" value="UniProtKB-SubCell"/>
</dbReference>
<dbReference type="GO" id="GO:0031267">
    <property type="term" value="F:small GTPase binding"/>
    <property type="evidence" value="ECO:0007669"/>
    <property type="project" value="InterPro"/>
</dbReference>
<dbReference type="GO" id="GO:0030658">
    <property type="term" value="C:transport vesicle membrane"/>
    <property type="evidence" value="ECO:0007669"/>
    <property type="project" value="UniProtKB-SubCell"/>
</dbReference>
<reference evidence="23" key="1">
    <citation type="submission" date="2009-11" db="EMBL/GenBank/DDBJ databases">
        <authorList>
            <consortium name="Porcine genome sequencing project"/>
        </authorList>
    </citation>
    <scope>NUCLEOTIDE SEQUENCE [LARGE SCALE GENOMIC DNA]</scope>
    <source>
        <strain evidence="23">Duroc</strain>
    </source>
</reference>
<feature type="compositionally biased region" description="Pro residues" evidence="19">
    <location>
        <begin position="1194"/>
        <end position="1203"/>
    </location>
</feature>
<evidence type="ECO:0000256" key="1">
    <source>
        <dbReference type="ARBA" id="ARBA00004220"/>
    </source>
</evidence>
<dbReference type="GO" id="GO:0005886">
    <property type="term" value="C:plasma membrane"/>
    <property type="evidence" value="ECO:0007669"/>
    <property type="project" value="Ensembl"/>
</dbReference>
<dbReference type="Pfam" id="PF00168">
    <property type="entry name" value="C2"/>
    <property type="match status" value="1"/>
</dbReference>
<feature type="region of interest" description="Disordered" evidence="19">
    <location>
        <begin position="269"/>
        <end position="312"/>
    </location>
</feature>
<evidence type="ECO:0000256" key="7">
    <source>
        <dbReference type="ARBA" id="ARBA00022490"/>
    </source>
</evidence>
<feature type="compositionally biased region" description="Basic and acidic residues" evidence="19">
    <location>
        <begin position="1027"/>
        <end position="1037"/>
    </location>
</feature>
<dbReference type="PROSITE" id="PS50004">
    <property type="entry name" value="C2"/>
    <property type="match status" value="1"/>
</dbReference>
<reference evidence="22" key="3">
    <citation type="submission" date="2025-08" db="UniProtKB">
        <authorList>
            <consortium name="Ensembl"/>
        </authorList>
    </citation>
    <scope>IDENTIFICATION</scope>
</reference>
<dbReference type="GO" id="GO:0036064">
    <property type="term" value="C:ciliary basal body"/>
    <property type="evidence" value="ECO:0007669"/>
    <property type="project" value="Ensembl"/>
</dbReference>
<evidence type="ECO:0000313" key="23">
    <source>
        <dbReference type="Proteomes" id="UP000008227"/>
    </source>
</evidence>
<feature type="compositionally biased region" description="Basic and acidic residues" evidence="19">
    <location>
        <begin position="749"/>
        <end position="759"/>
    </location>
</feature>
<dbReference type="GeneID" id="100622743"/>
<evidence type="ECO:0000256" key="13">
    <source>
        <dbReference type="ARBA" id="ARBA00023136"/>
    </source>
</evidence>
<evidence type="ECO:0000256" key="18">
    <source>
        <dbReference type="ARBA" id="ARBA00076161"/>
    </source>
</evidence>
<dbReference type="InterPro" id="IPR019018">
    <property type="entry name" value="Rab-bd_FIP-RBD"/>
</dbReference>
<evidence type="ECO:0000256" key="15">
    <source>
        <dbReference type="ARBA" id="ARBA00058992"/>
    </source>
</evidence>
<evidence type="ECO:0000256" key="5">
    <source>
        <dbReference type="ARBA" id="ARBA00004654"/>
    </source>
</evidence>
<evidence type="ECO:0000256" key="10">
    <source>
        <dbReference type="ARBA" id="ARBA00022927"/>
    </source>
</evidence>
<comment type="subunit">
    <text evidence="16">Interacts with RAB11FIP4. Interacts with NAPG. Interacts with RO60. Interacts with RAB11A that has been activated by GTP binding.</text>
</comment>
<feature type="compositionally biased region" description="Basic and acidic residues" evidence="19">
    <location>
        <begin position="858"/>
        <end position="880"/>
    </location>
</feature>
<dbReference type="PANTHER" id="PTHR15746:SF14">
    <property type="entry name" value="RAB11 FAMILY-INTERACTING PROTEIN 5"/>
    <property type="match status" value="1"/>
</dbReference>
<dbReference type="SUPFAM" id="SSF144270">
    <property type="entry name" value="Eferin C-derminal domain-like"/>
    <property type="match status" value="1"/>
</dbReference>
<dbReference type="FunFam" id="1.20.5.2440:FF:000004">
    <property type="entry name" value="rab11 family-interacting protein 5 isoform X2"/>
    <property type="match status" value="1"/>
</dbReference>
<dbReference type="InterPro" id="IPR037789">
    <property type="entry name" value="FIP_classI"/>
</dbReference>
<keyword evidence="6" id="KW-0813">Transport</keyword>
<accession>A0A5G2QT97</accession>
<dbReference type="SUPFAM" id="SSF49562">
    <property type="entry name" value="C2 domain (Calcium/lipid-binding domain, CaLB)"/>
    <property type="match status" value="1"/>
</dbReference>
<dbReference type="GO" id="GO:0015031">
    <property type="term" value="P:protein transport"/>
    <property type="evidence" value="ECO:0007669"/>
    <property type="project" value="UniProtKB-KW"/>
</dbReference>
<feature type="compositionally biased region" description="Basic and acidic residues" evidence="19">
    <location>
        <begin position="906"/>
        <end position="920"/>
    </location>
</feature>
<keyword evidence="7" id="KW-0963">Cytoplasm</keyword>
<keyword evidence="14" id="KW-0968">Cytoplasmic vesicle</keyword>
<reference evidence="22" key="2">
    <citation type="journal article" date="2020" name="Gigascience">
        <title>An improved pig reference genome sequence to enable pig genetics and genomics research.</title>
        <authorList>
            <person name="Warr A."/>
            <person name="Affara N."/>
            <person name="Aken B."/>
            <person name="Beiki H."/>
            <person name="Bickhart D.M."/>
            <person name="Billis K."/>
            <person name="Chow W."/>
            <person name="Eory L."/>
            <person name="Finlayson H.A."/>
            <person name="Flicek P."/>
            <person name="Giron C.G."/>
            <person name="Griffin D.K."/>
            <person name="Hall R."/>
            <person name="Hannum G."/>
            <person name="Hourlier T."/>
            <person name="Howe K."/>
            <person name="Hume D.A."/>
            <person name="Izuogu O."/>
            <person name="Kim K."/>
            <person name="Koren S."/>
            <person name="Liu H."/>
            <person name="Manchanda N."/>
            <person name="Martin F.J."/>
            <person name="Nonneman D.J."/>
            <person name="O'Connor R.E."/>
            <person name="Phillippy A.M."/>
            <person name="Rohrer G.A."/>
            <person name="Rosen B.D."/>
            <person name="Rund L.A."/>
            <person name="Sargent C.A."/>
            <person name="Schook L.B."/>
            <person name="Schroeder S.G."/>
            <person name="Schwartz A.S."/>
            <person name="Skinner B.M."/>
            <person name="Talbot R."/>
            <person name="Tseng E."/>
            <person name="Tuggle C.K."/>
            <person name="Watson M."/>
            <person name="Smith T.P.L."/>
            <person name="Archibald A.L."/>
        </authorList>
    </citation>
    <scope>NUCLEOTIDE SEQUENCE [LARGE SCALE GENOMIC DNA]</scope>
    <source>
        <strain evidence="22">Duroc</strain>
    </source>
</reference>
<evidence type="ECO:0000313" key="22">
    <source>
        <dbReference type="Ensembl" id="ENSSSCP00000067371.1"/>
    </source>
</evidence>
<dbReference type="ExpressionAtlas" id="A0A5G2QT97">
    <property type="expression patterns" value="baseline and differential"/>
</dbReference>
<dbReference type="GO" id="GO:0016607">
    <property type="term" value="C:nuclear speck"/>
    <property type="evidence" value="ECO:0007669"/>
    <property type="project" value="Ensembl"/>
</dbReference>
<keyword evidence="9" id="KW-0967">Endosome</keyword>
<evidence type="ECO:0000259" key="21">
    <source>
        <dbReference type="PROSITE" id="PS51511"/>
    </source>
</evidence>
<feature type="compositionally biased region" description="Basic and acidic residues" evidence="19">
    <location>
        <begin position="420"/>
        <end position="430"/>
    </location>
</feature>
<keyword evidence="12" id="KW-0496">Mitochondrion</keyword>
<comment type="subcellular location">
    <subcellularLocation>
        <location evidence="2">Cytoplasmic vesicle</location>
        <location evidence="2">Secretory vesicle membrane</location>
        <topology evidence="2">Peripheral membrane protein</topology>
    </subcellularLocation>
    <subcellularLocation>
        <location evidence="1">Early endosome membrane</location>
        <topology evidence="1">Peripheral membrane protein</topology>
    </subcellularLocation>
    <subcellularLocation>
        <location evidence="4">Golgi apparatus membrane</location>
        <topology evidence="4">Peripheral membrane protein</topology>
    </subcellularLocation>
    <subcellularLocation>
        <location evidence="3">Mitochondrion membrane</location>
        <topology evidence="3">Peripheral membrane protein</topology>
    </subcellularLocation>
    <subcellularLocation>
        <location evidence="5">Recycling endosome membrane</location>
        <topology evidence="5">Peripheral membrane protein</topology>
    </subcellularLocation>
</comment>
<protein>
    <recommendedName>
        <fullName evidence="17">Rab11 family-interacting protein 5</fullName>
    </recommendedName>
    <alternativeName>
        <fullName evidence="18">Rab11-interacting protein Rip11</fullName>
    </alternativeName>
</protein>
<dbReference type="PaxDb" id="9823-ENSSSCP00000023138"/>
<feature type="compositionally biased region" description="Polar residues" evidence="19">
    <location>
        <begin position="1067"/>
        <end position="1078"/>
    </location>
</feature>
<dbReference type="InParanoid" id="A0A5G2QT97"/>
<evidence type="ECO:0000256" key="17">
    <source>
        <dbReference type="ARBA" id="ARBA00071489"/>
    </source>
</evidence>
<feature type="compositionally biased region" description="Low complexity" evidence="19">
    <location>
        <begin position="1283"/>
        <end position="1294"/>
    </location>
</feature>
<feature type="compositionally biased region" description="Basic and acidic residues" evidence="19">
    <location>
        <begin position="375"/>
        <end position="387"/>
    </location>
</feature>
<evidence type="ECO:0000259" key="20">
    <source>
        <dbReference type="PROSITE" id="PS50004"/>
    </source>
</evidence>
<dbReference type="SMR" id="A0A5G2QT97"/>
<feature type="compositionally biased region" description="Basic and acidic residues" evidence="19">
    <location>
        <begin position="447"/>
        <end position="460"/>
    </location>
</feature>
<feature type="region of interest" description="Disordered" evidence="19">
    <location>
        <begin position="836"/>
        <end position="1294"/>
    </location>
</feature>
<name>A0A5G2QT97_PIG</name>
<feature type="region of interest" description="Disordered" evidence="19">
    <location>
        <begin position="742"/>
        <end position="809"/>
    </location>
</feature>
<dbReference type="FunFam" id="2.60.40.150:FF:000077">
    <property type="entry name" value="rab11 family-interacting protein 1 isoform X1"/>
    <property type="match status" value="1"/>
</dbReference>
<feature type="compositionally biased region" description="Basic and acidic residues" evidence="19">
    <location>
        <begin position="930"/>
        <end position="941"/>
    </location>
</feature>
<dbReference type="InterPro" id="IPR035892">
    <property type="entry name" value="C2_domain_sf"/>
</dbReference>
<dbReference type="GO" id="GO:0034451">
    <property type="term" value="C:centriolar satellite"/>
    <property type="evidence" value="ECO:0007669"/>
    <property type="project" value="Ensembl"/>
</dbReference>
<evidence type="ECO:0000256" key="4">
    <source>
        <dbReference type="ARBA" id="ARBA00004395"/>
    </source>
</evidence>
<reference evidence="22" key="4">
    <citation type="submission" date="2025-09" db="UniProtKB">
        <authorList>
            <consortium name="Ensembl"/>
        </authorList>
    </citation>
    <scope>IDENTIFICATION</scope>
</reference>
<evidence type="ECO:0000256" key="3">
    <source>
        <dbReference type="ARBA" id="ARBA00004318"/>
    </source>
</evidence>
<gene>
    <name evidence="22" type="primary">RAB11FIP5</name>
</gene>
<feature type="region of interest" description="Disordered" evidence="19">
    <location>
        <begin position="341"/>
        <end position="538"/>
    </location>
</feature>
<evidence type="ECO:0000256" key="2">
    <source>
        <dbReference type="ARBA" id="ARBA00004268"/>
    </source>
</evidence>
<evidence type="ECO:0000256" key="19">
    <source>
        <dbReference type="SAM" id="MobiDB-lite"/>
    </source>
</evidence>
<evidence type="ECO:0000256" key="12">
    <source>
        <dbReference type="ARBA" id="ARBA00023128"/>
    </source>
</evidence>
<keyword evidence="11" id="KW-0333">Golgi apparatus</keyword>
<feature type="region of interest" description="Disordered" evidence="19">
    <location>
        <begin position="676"/>
        <end position="709"/>
    </location>
</feature>
<evidence type="ECO:0000256" key="8">
    <source>
        <dbReference type="ARBA" id="ARBA00022553"/>
    </source>
</evidence>
<keyword evidence="13" id="KW-0472">Membrane</keyword>
<evidence type="ECO:0000256" key="16">
    <source>
        <dbReference type="ARBA" id="ARBA00063191"/>
    </source>
</evidence>
<evidence type="ECO:0000256" key="6">
    <source>
        <dbReference type="ARBA" id="ARBA00022448"/>
    </source>
</evidence>
<feature type="region of interest" description="Disordered" evidence="19">
    <location>
        <begin position="621"/>
        <end position="646"/>
    </location>
</feature>
<dbReference type="InterPro" id="IPR000008">
    <property type="entry name" value="C2_dom"/>
</dbReference>